<dbReference type="RefSeq" id="WP_090193297.1">
    <property type="nucleotide sequence ID" value="NZ_LT629785.1"/>
</dbReference>
<dbReference type="Proteomes" id="UP000243232">
    <property type="component" value="Chromosome I"/>
</dbReference>
<evidence type="ECO:0000256" key="1">
    <source>
        <dbReference type="SAM" id="MobiDB-lite"/>
    </source>
</evidence>
<feature type="region of interest" description="Disordered" evidence="1">
    <location>
        <begin position="47"/>
        <end position="69"/>
    </location>
</feature>
<protein>
    <submittedName>
        <fullName evidence="2">Uncharacterized protein</fullName>
    </submittedName>
</protein>
<accession>A0A1H2EMC3</accession>
<feature type="region of interest" description="Disordered" evidence="1">
    <location>
        <begin position="1"/>
        <end position="23"/>
    </location>
</feature>
<keyword evidence="3" id="KW-1185">Reference proteome</keyword>
<evidence type="ECO:0000313" key="3">
    <source>
        <dbReference type="Proteomes" id="UP000243232"/>
    </source>
</evidence>
<sequence>MSDPRNRGAAAATPTTGEGCLRRFDPDAVSEQHGADFTAAAALWQALQSEPEKPSATAPASPDDAATKG</sequence>
<name>A0A1H2EMC3_9PSED</name>
<gene>
    <name evidence="2" type="ORF">SAMN05216296_0913</name>
</gene>
<dbReference type="EMBL" id="LT629785">
    <property type="protein sequence ID" value="SDT96266.1"/>
    <property type="molecule type" value="Genomic_DNA"/>
</dbReference>
<dbReference type="OrthoDB" id="6966321at2"/>
<dbReference type="STRING" id="364197.SAMN05216296_0913"/>
<reference evidence="3" key="1">
    <citation type="submission" date="2016-10" db="EMBL/GenBank/DDBJ databases">
        <authorList>
            <person name="Varghese N."/>
            <person name="Submissions S."/>
        </authorList>
    </citation>
    <scope>NUCLEOTIDE SEQUENCE [LARGE SCALE GENOMIC DNA]</scope>
    <source>
        <strain evidence="3">DSM 17875</strain>
    </source>
</reference>
<dbReference type="AlphaFoldDB" id="A0A1H2EMC3"/>
<feature type="compositionally biased region" description="Low complexity" evidence="1">
    <location>
        <begin position="8"/>
        <end position="19"/>
    </location>
</feature>
<feature type="compositionally biased region" description="Low complexity" evidence="1">
    <location>
        <begin position="54"/>
        <end position="69"/>
    </location>
</feature>
<evidence type="ECO:0000313" key="2">
    <source>
        <dbReference type="EMBL" id="SDT96266.1"/>
    </source>
</evidence>
<proteinExistence type="predicted"/>
<organism evidence="2 3">
    <name type="scientific">Pseudomonas pohangensis</name>
    <dbReference type="NCBI Taxonomy" id="364197"/>
    <lineage>
        <taxon>Bacteria</taxon>
        <taxon>Pseudomonadati</taxon>
        <taxon>Pseudomonadota</taxon>
        <taxon>Gammaproteobacteria</taxon>
        <taxon>Pseudomonadales</taxon>
        <taxon>Pseudomonadaceae</taxon>
        <taxon>Pseudomonas</taxon>
    </lineage>
</organism>